<feature type="region of interest" description="Disordered" evidence="1">
    <location>
        <begin position="261"/>
        <end position="352"/>
    </location>
</feature>
<evidence type="ECO:0000313" key="3">
    <source>
        <dbReference type="EMBL" id="CAE0493946.1"/>
    </source>
</evidence>
<protein>
    <recommendedName>
        <fullName evidence="2">BRCT domain-containing protein</fullName>
    </recommendedName>
</protein>
<sequence>MSATLLAPRDVTNIMAGKPEAVPDPHAKASWGELAKELSNVLRGTSLFFCLDRSAEEGGKFIDKLLRSLTQHAGQLGASVLPHYDPAHTTHVIGMHREQPEVHLAMSHGKHVANVDWFYACCEQKKCLPILEHFKPYPSAKGIPGFTQHAPDVVISGFSDIERDMVCYRVACAGGRAKRDLQPRKTSHVLVDTLGKPSKKLQIAKEKGFMGRIVLGQWLEECLRTWSVVDEGPYMERQTATGAPPTIPQHHAQTALSNSTMLHSSNGTTTAGSSHASHPVQPHAAAVAAPAATAAVAQQQLHQQQVAAPAREGTHQALHPLHPSAGGKSALQQHQSLHHHHQHQHHHHRPLRVPSALLCQRPLLL</sequence>
<dbReference type="PROSITE" id="PS50172">
    <property type="entry name" value="BRCT"/>
    <property type="match status" value="2"/>
</dbReference>
<reference evidence="3" key="1">
    <citation type="submission" date="2021-01" db="EMBL/GenBank/DDBJ databases">
        <authorList>
            <person name="Corre E."/>
            <person name="Pelletier E."/>
            <person name="Niang G."/>
            <person name="Scheremetjew M."/>
            <person name="Finn R."/>
            <person name="Kale V."/>
            <person name="Holt S."/>
            <person name="Cochrane G."/>
            <person name="Meng A."/>
            <person name="Brown T."/>
            <person name="Cohen L."/>
        </authorList>
    </citation>
    <scope>NUCLEOTIDE SEQUENCE</scope>
    <source>
        <strain evidence="3">CCMP1320</strain>
    </source>
</reference>
<feature type="domain" description="BRCT" evidence="2">
    <location>
        <begin position="153"/>
        <end position="236"/>
    </location>
</feature>
<dbReference type="PANTHER" id="PTHR47667">
    <property type="entry name" value="REGULATOR OF TY1 TRANSPOSITION PROTEIN 107"/>
    <property type="match status" value="1"/>
</dbReference>
<organism evidence="3">
    <name type="scientific">Dunaliella tertiolecta</name>
    <name type="common">Green alga</name>
    <dbReference type="NCBI Taxonomy" id="3047"/>
    <lineage>
        <taxon>Eukaryota</taxon>
        <taxon>Viridiplantae</taxon>
        <taxon>Chlorophyta</taxon>
        <taxon>core chlorophytes</taxon>
        <taxon>Chlorophyceae</taxon>
        <taxon>CS clade</taxon>
        <taxon>Chlamydomonadales</taxon>
        <taxon>Dunaliellaceae</taxon>
        <taxon>Dunaliella</taxon>
    </lineage>
</organism>
<feature type="compositionally biased region" description="Basic residues" evidence="1">
    <location>
        <begin position="336"/>
        <end position="351"/>
    </location>
</feature>
<dbReference type="InterPro" id="IPR053036">
    <property type="entry name" value="CellCycle_DNARepair_Reg"/>
</dbReference>
<dbReference type="SUPFAM" id="SSF52113">
    <property type="entry name" value="BRCT domain"/>
    <property type="match status" value="2"/>
</dbReference>
<dbReference type="Gene3D" id="3.40.50.10190">
    <property type="entry name" value="BRCT domain"/>
    <property type="match status" value="2"/>
</dbReference>
<dbReference type="PANTHER" id="PTHR47667:SF1">
    <property type="entry name" value="REGULATOR OF TY1 TRANSPOSITION PROTEIN 107"/>
    <property type="match status" value="1"/>
</dbReference>
<feature type="compositionally biased region" description="Low complexity" evidence="1">
    <location>
        <begin position="275"/>
        <end position="310"/>
    </location>
</feature>
<dbReference type="AlphaFoldDB" id="A0A7S3VMZ2"/>
<feature type="domain" description="BRCT" evidence="2">
    <location>
        <begin position="37"/>
        <end position="135"/>
    </location>
</feature>
<dbReference type="SMART" id="SM00292">
    <property type="entry name" value="BRCT"/>
    <property type="match status" value="2"/>
</dbReference>
<accession>A0A7S3VMZ2</accession>
<dbReference type="InterPro" id="IPR001357">
    <property type="entry name" value="BRCT_dom"/>
</dbReference>
<proteinExistence type="predicted"/>
<evidence type="ECO:0000259" key="2">
    <source>
        <dbReference type="PROSITE" id="PS50172"/>
    </source>
</evidence>
<gene>
    <name evidence="3" type="ORF">DTER00134_LOCUS9019</name>
</gene>
<feature type="compositionally biased region" description="Polar residues" evidence="1">
    <location>
        <begin position="261"/>
        <end position="274"/>
    </location>
</feature>
<name>A0A7S3VMZ2_DUNTE</name>
<dbReference type="InterPro" id="IPR036420">
    <property type="entry name" value="BRCT_dom_sf"/>
</dbReference>
<dbReference type="EMBL" id="HBIP01015517">
    <property type="protein sequence ID" value="CAE0493946.1"/>
    <property type="molecule type" value="Transcribed_RNA"/>
</dbReference>
<evidence type="ECO:0000256" key="1">
    <source>
        <dbReference type="SAM" id="MobiDB-lite"/>
    </source>
</evidence>
<dbReference type="CDD" id="cd00027">
    <property type="entry name" value="BRCT"/>
    <property type="match status" value="1"/>
</dbReference>